<dbReference type="SUPFAM" id="SSF88659">
    <property type="entry name" value="Sigma3 and sigma4 domains of RNA polymerase sigma factors"/>
    <property type="match status" value="1"/>
</dbReference>
<dbReference type="PANTHER" id="PTHR43133:SF8">
    <property type="entry name" value="RNA POLYMERASE SIGMA FACTOR HI_1459-RELATED"/>
    <property type="match status" value="1"/>
</dbReference>
<dbReference type="InterPro" id="IPR013325">
    <property type="entry name" value="RNA_pol_sigma_r2"/>
</dbReference>
<sequence>MSRKTTKELPNALKHSGQLQQLHAALHRYCISLTKSTWDAEDLAQETWLKTLKALEGRTHANIEAFMLRTAKNQWIDKSRKTKVEQQFICGLRPGDTEPLHETLHLELALHALVELLTPLQRTVFMLREVLEYSIAETAEKLLMTEGAVKAALHRARKSLKNVKGDVDLERLPQPISEEEKSHLQELAAAYLEGDTTLLIQLLWGNMEVHEAAQMVQGPTIQFTGSMSPQMGMYSVMQMAA</sequence>
<evidence type="ECO:0000256" key="1">
    <source>
        <dbReference type="ARBA" id="ARBA00010641"/>
    </source>
</evidence>
<dbReference type="Pfam" id="PF04542">
    <property type="entry name" value="Sigma70_r2"/>
    <property type="match status" value="1"/>
</dbReference>
<keyword evidence="5" id="KW-0804">Transcription</keyword>
<evidence type="ECO:0000256" key="2">
    <source>
        <dbReference type="ARBA" id="ARBA00023015"/>
    </source>
</evidence>
<proteinExistence type="inferred from homology"/>
<dbReference type="Gene3D" id="1.10.10.10">
    <property type="entry name" value="Winged helix-like DNA-binding domain superfamily/Winged helix DNA-binding domain"/>
    <property type="match status" value="1"/>
</dbReference>
<dbReference type="InterPro" id="IPR014284">
    <property type="entry name" value="RNA_pol_sigma-70_dom"/>
</dbReference>
<dbReference type="Pfam" id="PF08281">
    <property type="entry name" value="Sigma70_r4_2"/>
    <property type="match status" value="1"/>
</dbReference>
<dbReference type="InterPro" id="IPR013324">
    <property type="entry name" value="RNA_pol_sigma_r3/r4-like"/>
</dbReference>
<keyword evidence="4" id="KW-0238">DNA-binding</keyword>
<evidence type="ECO:0000259" key="6">
    <source>
        <dbReference type="Pfam" id="PF04542"/>
    </source>
</evidence>
<dbReference type="Proteomes" id="UP001596250">
    <property type="component" value="Unassembled WGS sequence"/>
</dbReference>
<evidence type="ECO:0000313" key="8">
    <source>
        <dbReference type="EMBL" id="MFC5985688.1"/>
    </source>
</evidence>
<evidence type="ECO:0000313" key="9">
    <source>
        <dbReference type="Proteomes" id="UP001596250"/>
    </source>
</evidence>
<dbReference type="RefSeq" id="WP_379892772.1">
    <property type="nucleotide sequence ID" value="NZ_CBCSCT010000012.1"/>
</dbReference>
<dbReference type="PANTHER" id="PTHR43133">
    <property type="entry name" value="RNA POLYMERASE ECF-TYPE SIGMA FACTO"/>
    <property type="match status" value="1"/>
</dbReference>
<dbReference type="InterPro" id="IPR013249">
    <property type="entry name" value="RNA_pol_sigma70_r4_t2"/>
</dbReference>
<dbReference type="InterPro" id="IPR039425">
    <property type="entry name" value="RNA_pol_sigma-70-like"/>
</dbReference>
<name>A0ABW1IKT5_9BACL</name>
<evidence type="ECO:0000259" key="7">
    <source>
        <dbReference type="Pfam" id="PF08281"/>
    </source>
</evidence>
<protein>
    <submittedName>
        <fullName evidence="8">RNA polymerase sigma factor</fullName>
    </submittedName>
</protein>
<evidence type="ECO:0000256" key="3">
    <source>
        <dbReference type="ARBA" id="ARBA00023082"/>
    </source>
</evidence>
<dbReference type="Gene3D" id="1.10.1740.10">
    <property type="match status" value="1"/>
</dbReference>
<dbReference type="SUPFAM" id="SSF88946">
    <property type="entry name" value="Sigma2 domain of RNA polymerase sigma factors"/>
    <property type="match status" value="1"/>
</dbReference>
<evidence type="ECO:0000256" key="4">
    <source>
        <dbReference type="ARBA" id="ARBA00023125"/>
    </source>
</evidence>
<dbReference type="NCBIfam" id="TIGR02937">
    <property type="entry name" value="sigma70-ECF"/>
    <property type="match status" value="1"/>
</dbReference>
<keyword evidence="9" id="KW-1185">Reference proteome</keyword>
<evidence type="ECO:0000256" key="5">
    <source>
        <dbReference type="ARBA" id="ARBA00023163"/>
    </source>
</evidence>
<feature type="domain" description="RNA polymerase sigma-70 region 2" evidence="6">
    <location>
        <begin position="20"/>
        <end position="83"/>
    </location>
</feature>
<comment type="similarity">
    <text evidence="1">Belongs to the sigma-70 factor family. ECF subfamily.</text>
</comment>
<gene>
    <name evidence="8" type="ORF">ACFPXP_04490</name>
</gene>
<organism evidence="8 9">
    <name type="scientific">Marinicrinis lubricantis</name>
    <dbReference type="NCBI Taxonomy" id="2086470"/>
    <lineage>
        <taxon>Bacteria</taxon>
        <taxon>Bacillati</taxon>
        <taxon>Bacillota</taxon>
        <taxon>Bacilli</taxon>
        <taxon>Bacillales</taxon>
        <taxon>Paenibacillaceae</taxon>
    </lineage>
</organism>
<accession>A0ABW1IKT5</accession>
<dbReference type="InterPro" id="IPR007627">
    <property type="entry name" value="RNA_pol_sigma70_r2"/>
</dbReference>
<feature type="domain" description="RNA polymerase sigma factor 70 region 4 type 2" evidence="7">
    <location>
        <begin position="108"/>
        <end position="160"/>
    </location>
</feature>
<dbReference type="InterPro" id="IPR036388">
    <property type="entry name" value="WH-like_DNA-bd_sf"/>
</dbReference>
<comment type="caution">
    <text evidence="8">The sequence shown here is derived from an EMBL/GenBank/DDBJ whole genome shotgun (WGS) entry which is preliminary data.</text>
</comment>
<keyword evidence="3" id="KW-0731">Sigma factor</keyword>
<dbReference type="CDD" id="cd06171">
    <property type="entry name" value="Sigma70_r4"/>
    <property type="match status" value="1"/>
</dbReference>
<keyword evidence="2" id="KW-0805">Transcription regulation</keyword>
<dbReference type="EMBL" id="JBHSQV010000029">
    <property type="protein sequence ID" value="MFC5985688.1"/>
    <property type="molecule type" value="Genomic_DNA"/>
</dbReference>
<reference evidence="9" key="1">
    <citation type="journal article" date="2019" name="Int. J. Syst. Evol. Microbiol.">
        <title>The Global Catalogue of Microorganisms (GCM) 10K type strain sequencing project: providing services to taxonomists for standard genome sequencing and annotation.</title>
        <authorList>
            <consortium name="The Broad Institute Genomics Platform"/>
            <consortium name="The Broad Institute Genome Sequencing Center for Infectious Disease"/>
            <person name="Wu L."/>
            <person name="Ma J."/>
        </authorList>
    </citation>
    <scope>NUCLEOTIDE SEQUENCE [LARGE SCALE GENOMIC DNA]</scope>
    <source>
        <strain evidence="9">CCM 8749</strain>
    </source>
</reference>